<gene>
    <name evidence="1" type="ORF">ESCO13_00130</name>
</gene>
<sequence length="183" mass="21429">MFITSDLHFMHKRIREFAPEYRPWEDMDHMTEALIEAWNKCATTPGVKMWHLGDFCFGTEEDTRKIASRLQGDITYCVGNHDYSKHREVLAEYGEVVYYDEVKYQKLFFVLSHYPMASWNKQGRGSIMLHGHSHGSFPDEAYGKMLDVGWDAHGKILHFDEIISMMSKRDIVTVDHHKIIKGE</sequence>
<dbReference type="InterPro" id="IPR029052">
    <property type="entry name" value="Metallo-depent_PP-like"/>
</dbReference>
<dbReference type="SUPFAM" id="SSF56300">
    <property type="entry name" value="Metallo-dependent phosphatases"/>
    <property type="match status" value="1"/>
</dbReference>
<dbReference type="Proteomes" id="UP000225358">
    <property type="component" value="Segment"/>
</dbReference>
<proteinExistence type="predicted"/>
<organism evidence="1 2">
    <name type="scientific">Escherichia phage ESCO13</name>
    <dbReference type="NCBI Taxonomy" id="1881104"/>
    <lineage>
        <taxon>Viruses</taxon>
        <taxon>Duplodnaviria</taxon>
        <taxon>Heunggongvirae</taxon>
        <taxon>Uroviricota</taxon>
        <taxon>Caudoviricetes</taxon>
        <taxon>Stephanstirmvirinae</taxon>
        <taxon>Phapecoctavirus</taxon>
        <taxon>Phapecoctavirus ESCO13</taxon>
    </lineage>
</organism>
<evidence type="ECO:0000313" key="2">
    <source>
        <dbReference type="Proteomes" id="UP000225358"/>
    </source>
</evidence>
<protein>
    <submittedName>
        <fullName evidence="1">Metallophosphatase</fullName>
    </submittedName>
</protein>
<keyword evidence="2" id="KW-1185">Reference proteome</keyword>
<reference evidence="1" key="1">
    <citation type="submission" date="2017-02" db="EMBL/GenBank/DDBJ databases">
        <title>Complete genome sequence of two Escherichia coli phages, vB_EcoM_ ESCO5 and vB_EcoM_ESCO13, which are related to phAPEC8.</title>
        <authorList>
            <person name="Trotereau A."/>
            <person name="Gonnet M."/>
            <person name="Viardot A."/>
            <person name="Lalmanach A.-C."/>
            <person name="Guabiraba R."/>
            <person name="Chanteloup N."/>
            <person name="Schouler C."/>
        </authorList>
    </citation>
    <scope>NUCLEOTIDE SEQUENCE [LARGE SCALE GENOMIC DNA]</scope>
</reference>
<evidence type="ECO:0000313" key="1">
    <source>
        <dbReference type="EMBL" id="AOQ27264.1"/>
    </source>
</evidence>
<dbReference type="Gene3D" id="3.60.21.10">
    <property type="match status" value="1"/>
</dbReference>
<dbReference type="EMBL" id="KX552041">
    <property type="protein sequence ID" value="AOQ27264.1"/>
    <property type="molecule type" value="Genomic_DNA"/>
</dbReference>
<dbReference type="GO" id="GO:0016787">
    <property type="term" value="F:hydrolase activity"/>
    <property type="evidence" value="ECO:0007669"/>
    <property type="project" value="InterPro"/>
</dbReference>
<accession>A0A1D7XFF8</accession>
<name>A0A1D7XFF8_9CAUD</name>